<sequence>MVEEIGSIERNQTWELTDLLKGHKTISVKWIYKTKLKENGEPRVSASASLPPPTLCTRRVPPTTATHFPAGNPAKLGDFSLFSCLRTPVEPRKSQICVFLPLLSAGFNLWV</sequence>
<evidence type="ECO:0008006" key="3">
    <source>
        <dbReference type="Google" id="ProtNLM"/>
    </source>
</evidence>
<reference evidence="1 2" key="1">
    <citation type="journal article" date="2021" name="Commun. Biol.">
        <title>The genome of Shorea leprosula (Dipterocarpaceae) highlights the ecological relevance of drought in aseasonal tropical rainforests.</title>
        <authorList>
            <person name="Ng K.K.S."/>
            <person name="Kobayashi M.J."/>
            <person name="Fawcett J.A."/>
            <person name="Hatakeyama M."/>
            <person name="Paape T."/>
            <person name="Ng C.H."/>
            <person name="Ang C.C."/>
            <person name="Tnah L.H."/>
            <person name="Lee C.T."/>
            <person name="Nishiyama T."/>
            <person name="Sese J."/>
            <person name="O'Brien M.J."/>
            <person name="Copetti D."/>
            <person name="Mohd Noor M.I."/>
            <person name="Ong R.C."/>
            <person name="Putra M."/>
            <person name="Sireger I.Z."/>
            <person name="Indrioko S."/>
            <person name="Kosugi Y."/>
            <person name="Izuno A."/>
            <person name="Isagi Y."/>
            <person name="Lee S.L."/>
            <person name="Shimizu K.K."/>
        </authorList>
    </citation>
    <scope>NUCLEOTIDE SEQUENCE [LARGE SCALE GENOMIC DNA]</scope>
    <source>
        <strain evidence="1">214</strain>
    </source>
</reference>
<proteinExistence type="predicted"/>
<evidence type="ECO:0000313" key="2">
    <source>
        <dbReference type="Proteomes" id="UP001054252"/>
    </source>
</evidence>
<dbReference type="Proteomes" id="UP001054252">
    <property type="component" value="Unassembled WGS sequence"/>
</dbReference>
<dbReference type="EMBL" id="BPVZ01000095">
    <property type="protein sequence ID" value="GKV32414.1"/>
    <property type="molecule type" value="Genomic_DNA"/>
</dbReference>
<organism evidence="1 2">
    <name type="scientific">Rubroshorea leprosula</name>
    <dbReference type="NCBI Taxonomy" id="152421"/>
    <lineage>
        <taxon>Eukaryota</taxon>
        <taxon>Viridiplantae</taxon>
        <taxon>Streptophyta</taxon>
        <taxon>Embryophyta</taxon>
        <taxon>Tracheophyta</taxon>
        <taxon>Spermatophyta</taxon>
        <taxon>Magnoliopsida</taxon>
        <taxon>eudicotyledons</taxon>
        <taxon>Gunneridae</taxon>
        <taxon>Pentapetalae</taxon>
        <taxon>rosids</taxon>
        <taxon>malvids</taxon>
        <taxon>Malvales</taxon>
        <taxon>Dipterocarpaceae</taxon>
        <taxon>Rubroshorea</taxon>
    </lineage>
</organism>
<protein>
    <recommendedName>
        <fullName evidence="3">Reverse transcriptase Ty1/copia-type domain-containing protein</fullName>
    </recommendedName>
</protein>
<keyword evidence="2" id="KW-1185">Reference proteome</keyword>
<accession>A0AAV5L5N0</accession>
<evidence type="ECO:0000313" key="1">
    <source>
        <dbReference type="EMBL" id="GKV32414.1"/>
    </source>
</evidence>
<comment type="caution">
    <text evidence="1">The sequence shown here is derived from an EMBL/GenBank/DDBJ whole genome shotgun (WGS) entry which is preliminary data.</text>
</comment>
<dbReference type="AlphaFoldDB" id="A0AAV5L5N0"/>
<name>A0AAV5L5N0_9ROSI</name>
<gene>
    <name evidence="1" type="ORF">SLEP1_g41025</name>
</gene>